<keyword evidence="2" id="KW-1133">Transmembrane helix</keyword>
<dbReference type="EMBL" id="AACS02000012">
    <property type="protein sequence ID" value="EAU87083.1"/>
    <property type="molecule type" value="Genomic_DNA"/>
</dbReference>
<keyword evidence="2" id="KW-0812">Transmembrane</keyword>
<feature type="compositionally biased region" description="Basic and acidic residues" evidence="1">
    <location>
        <begin position="152"/>
        <end position="165"/>
    </location>
</feature>
<dbReference type="Proteomes" id="UP000001861">
    <property type="component" value="Unassembled WGS sequence"/>
</dbReference>
<dbReference type="AlphaFoldDB" id="A8NL95"/>
<gene>
    <name evidence="3" type="ORF">CC1G_05772</name>
</gene>
<feature type="region of interest" description="Disordered" evidence="1">
    <location>
        <begin position="132"/>
        <end position="174"/>
    </location>
</feature>
<name>A8NL95_COPC7</name>
<dbReference type="RefSeq" id="XP_001834635.1">
    <property type="nucleotide sequence ID" value="XM_001834583.1"/>
</dbReference>
<dbReference type="KEGG" id="cci:CC1G_05772"/>
<protein>
    <submittedName>
        <fullName evidence="3">Uncharacterized protein</fullName>
    </submittedName>
</protein>
<keyword evidence="4" id="KW-1185">Reference proteome</keyword>
<keyword evidence="2" id="KW-0472">Membrane</keyword>
<accession>A8NL95</accession>
<comment type="caution">
    <text evidence="3">The sequence shown here is derived from an EMBL/GenBank/DDBJ whole genome shotgun (WGS) entry which is preliminary data.</text>
</comment>
<dbReference type="InParanoid" id="A8NL95"/>
<evidence type="ECO:0000313" key="4">
    <source>
        <dbReference type="Proteomes" id="UP000001861"/>
    </source>
</evidence>
<organism evidence="3 4">
    <name type="scientific">Coprinopsis cinerea (strain Okayama-7 / 130 / ATCC MYA-4618 / FGSC 9003)</name>
    <name type="common">Inky cap fungus</name>
    <name type="synonym">Hormographiella aspergillata</name>
    <dbReference type="NCBI Taxonomy" id="240176"/>
    <lineage>
        <taxon>Eukaryota</taxon>
        <taxon>Fungi</taxon>
        <taxon>Dikarya</taxon>
        <taxon>Basidiomycota</taxon>
        <taxon>Agaricomycotina</taxon>
        <taxon>Agaricomycetes</taxon>
        <taxon>Agaricomycetidae</taxon>
        <taxon>Agaricales</taxon>
        <taxon>Agaricineae</taxon>
        <taxon>Psathyrellaceae</taxon>
        <taxon>Coprinopsis</taxon>
    </lineage>
</organism>
<evidence type="ECO:0000313" key="3">
    <source>
        <dbReference type="EMBL" id="EAU87083.1"/>
    </source>
</evidence>
<feature type="transmembrane region" description="Helical" evidence="2">
    <location>
        <begin position="61"/>
        <end position="87"/>
    </location>
</feature>
<dbReference type="GeneID" id="6011157"/>
<sequence length="174" mass="19836">MSEKPGIDYDGYGFTAAGAFYGMTVQDIFIQGSVSGIMFFMCAYGLYVFLETPHHLRKGRLPYITLSLFLLINSLLNSAINTFKIFFGLYNPSSGTEFILQWDEEEWPWASILQGVLWVLYIVVADGLLEDPGKPGTNQGPNPEKKRRRRRRDLENNPDKYRQKVDSPGSVIRK</sequence>
<evidence type="ECO:0000256" key="1">
    <source>
        <dbReference type="SAM" id="MobiDB-lite"/>
    </source>
</evidence>
<reference evidence="3 4" key="1">
    <citation type="journal article" date="2010" name="Proc. Natl. Acad. Sci. U.S.A.">
        <title>Insights into evolution of multicellular fungi from the assembled chromosomes of the mushroom Coprinopsis cinerea (Coprinus cinereus).</title>
        <authorList>
            <person name="Stajich J.E."/>
            <person name="Wilke S.K."/>
            <person name="Ahren D."/>
            <person name="Au C.H."/>
            <person name="Birren B.W."/>
            <person name="Borodovsky M."/>
            <person name="Burns C."/>
            <person name="Canback B."/>
            <person name="Casselton L.A."/>
            <person name="Cheng C.K."/>
            <person name="Deng J."/>
            <person name="Dietrich F.S."/>
            <person name="Fargo D.C."/>
            <person name="Farman M.L."/>
            <person name="Gathman A.C."/>
            <person name="Goldberg J."/>
            <person name="Guigo R."/>
            <person name="Hoegger P.J."/>
            <person name="Hooker J.B."/>
            <person name="Huggins A."/>
            <person name="James T.Y."/>
            <person name="Kamada T."/>
            <person name="Kilaru S."/>
            <person name="Kodira C."/>
            <person name="Kues U."/>
            <person name="Kupfer D."/>
            <person name="Kwan H.S."/>
            <person name="Lomsadze A."/>
            <person name="Li W."/>
            <person name="Lilly W.W."/>
            <person name="Ma L.J."/>
            <person name="Mackey A.J."/>
            <person name="Manning G."/>
            <person name="Martin F."/>
            <person name="Muraguchi H."/>
            <person name="Natvig D.O."/>
            <person name="Palmerini H."/>
            <person name="Ramesh M.A."/>
            <person name="Rehmeyer C.J."/>
            <person name="Roe B.A."/>
            <person name="Shenoy N."/>
            <person name="Stanke M."/>
            <person name="Ter-Hovhannisyan V."/>
            <person name="Tunlid A."/>
            <person name="Velagapudi R."/>
            <person name="Vision T.J."/>
            <person name="Zeng Q."/>
            <person name="Zolan M.E."/>
            <person name="Pukkila P.J."/>
        </authorList>
    </citation>
    <scope>NUCLEOTIDE SEQUENCE [LARGE SCALE GENOMIC DNA]</scope>
    <source>
        <strain evidence="4">Okayama-7 / 130 / ATCC MYA-4618 / FGSC 9003</strain>
    </source>
</reference>
<proteinExistence type="predicted"/>
<evidence type="ECO:0000256" key="2">
    <source>
        <dbReference type="SAM" id="Phobius"/>
    </source>
</evidence>
<dbReference type="VEuPathDB" id="FungiDB:CC1G_05772"/>
<feature type="transmembrane region" description="Helical" evidence="2">
    <location>
        <begin position="28"/>
        <end position="49"/>
    </location>
</feature>